<name>A0A1Q9ED84_SYMMI</name>
<evidence type="ECO:0000313" key="1">
    <source>
        <dbReference type="EMBL" id="OLQ05405.1"/>
    </source>
</evidence>
<sequence length="172" mass="19228">MLLLPNGDNRTDGGGIKEVEDLVYQSQDGCKGEVLIGSGWYAQLTSDAALDMGWPMREPGEVIIRKLDTSQVGLICDIIATGEDAPQQVAGTQRLRDRFQAVTYKRNANHVWTTFVLIALLDIRIRFTNLRGLKSAREKAVHFHKQLVPVLPWKIFLFTPNVANMGGRDTSY</sequence>
<evidence type="ECO:0000313" key="2">
    <source>
        <dbReference type="Proteomes" id="UP000186817"/>
    </source>
</evidence>
<comment type="caution">
    <text evidence="1">The sequence shown here is derived from an EMBL/GenBank/DDBJ whole genome shotgun (WGS) entry which is preliminary data.</text>
</comment>
<keyword evidence="2" id="KW-1185">Reference proteome</keyword>
<gene>
    <name evidence="1" type="ORF">AK812_SmicGene11426</name>
</gene>
<protein>
    <submittedName>
        <fullName evidence="1">Uncharacterized protein</fullName>
    </submittedName>
</protein>
<dbReference type="AlphaFoldDB" id="A0A1Q9ED84"/>
<organism evidence="1 2">
    <name type="scientific">Symbiodinium microadriaticum</name>
    <name type="common">Dinoflagellate</name>
    <name type="synonym">Zooxanthella microadriatica</name>
    <dbReference type="NCBI Taxonomy" id="2951"/>
    <lineage>
        <taxon>Eukaryota</taxon>
        <taxon>Sar</taxon>
        <taxon>Alveolata</taxon>
        <taxon>Dinophyceae</taxon>
        <taxon>Suessiales</taxon>
        <taxon>Symbiodiniaceae</taxon>
        <taxon>Symbiodinium</taxon>
    </lineage>
</organism>
<reference evidence="1 2" key="1">
    <citation type="submission" date="2016-02" db="EMBL/GenBank/DDBJ databases">
        <title>Genome analysis of coral dinoflagellate symbionts highlights evolutionary adaptations to a symbiotic lifestyle.</title>
        <authorList>
            <person name="Aranda M."/>
            <person name="Li Y."/>
            <person name="Liew Y.J."/>
            <person name="Baumgarten S."/>
            <person name="Simakov O."/>
            <person name="Wilson M."/>
            <person name="Piel J."/>
            <person name="Ashoor H."/>
            <person name="Bougouffa S."/>
            <person name="Bajic V.B."/>
            <person name="Ryu T."/>
            <person name="Ravasi T."/>
            <person name="Bayer T."/>
            <person name="Micklem G."/>
            <person name="Kim H."/>
            <person name="Bhak J."/>
            <person name="Lajeunesse T.C."/>
            <person name="Voolstra C.R."/>
        </authorList>
    </citation>
    <scope>NUCLEOTIDE SEQUENCE [LARGE SCALE GENOMIC DNA]</scope>
    <source>
        <strain evidence="1 2">CCMP2467</strain>
    </source>
</reference>
<accession>A0A1Q9ED84</accession>
<dbReference type="Proteomes" id="UP000186817">
    <property type="component" value="Unassembled WGS sequence"/>
</dbReference>
<dbReference type="EMBL" id="LSRX01000186">
    <property type="protein sequence ID" value="OLQ05405.1"/>
    <property type="molecule type" value="Genomic_DNA"/>
</dbReference>
<proteinExistence type="predicted"/>